<dbReference type="AlphaFoldDB" id="A0A9D3XMV3"/>
<feature type="region of interest" description="Disordered" evidence="1">
    <location>
        <begin position="1"/>
        <end position="100"/>
    </location>
</feature>
<sequence>MHQPGLPLPKLRAAAGGASGGGFGGGGGSASPRWTTRREKMERRKSILLPGGEERKRHLHPGTRIHPGGKKDTTFLEQKSVKKGAPTTGIHIPEKGGWEL</sequence>
<evidence type="ECO:0000313" key="3">
    <source>
        <dbReference type="Proteomes" id="UP000827986"/>
    </source>
</evidence>
<evidence type="ECO:0000313" key="2">
    <source>
        <dbReference type="EMBL" id="KAH1182838.1"/>
    </source>
</evidence>
<reference evidence="2" key="1">
    <citation type="submission" date="2021-09" db="EMBL/GenBank/DDBJ databases">
        <title>The genome of Mauremys mutica provides insights into the evolution of semi-aquatic lifestyle.</title>
        <authorList>
            <person name="Gong S."/>
            <person name="Gao Y."/>
        </authorList>
    </citation>
    <scope>NUCLEOTIDE SEQUENCE</scope>
    <source>
        <strain evidence="2">MM-2020</strain>
        <tissue evidence="2">Muscle</tissue>
    </source>
</reference>
<dbReference type="EMBL" id="JAHDVG010000466">
    <property type="protein sequence ID" value="KAH1182838.1"/>
    <property type="molecule type" value="Genomic_DNA"/>
</dbReference>
<comment type="caution">
    <text evidence="2">The sequence shown here is derived from an EMBL/GenBank/DDBJ whole genome shotgun (WGS) entry which is preliminary data.</text>
</comment>
<organism evidence="2 3">
    <name type="scientific">Mauremys mutica</name>
    <name type="common">yellowpond turtle</name>
    <dbReference type="NCBI Taxonomy" id="74926"/>
    <lineage>
        <taxon>Eukaryota</taxon>
        <taxon>Metazoa</taxon>
        <taxon>Chordata</taxon>
        <taxon>Craniata</taxon>
        <taxon>Vertebrata</taxon>
        <taxon>Euteleostomi</taxon>
        <taxon>Archelosauria</taxon>
        <taxon>Testudinata</taxon>
        <taxon>Testudines</taxon>
        <taxon>Cryptodira</taxon>
        <taxon>Durocryptodira</taxon>
        <taxon>Testudinoidea</taxon>
        <taxon>Geoemydidae</taxon>
        <taxon>Geoemydinae</taxon>
        <taxon>Mauremys</taxon>
    </lineage>
</organism>
<gene>
    <name evidence="2" type="ORF">KIL84_004330</name>
</gene>
<name>A0A9D3XMV3_9SAUR</name>
<evidence type="ECO:0000256" key="1">
    <source>
        <dbReference type="SAM" id="MobiDB-lite"/>
    </source>
</evidence>
<feature type="compositionally biased region" description="Gly residues" evidence="1">
    <location>
        <begin position="17"/>
        <end position="29"/>
    </location>
</feature>
<protein>
    <submittedName>
        <fullName evidence="2">Uncharacterized protein</fullName>
    </submittedName>
</protein>
<feature type="compositionally biased region" description="Basic and acidic residues" evidence="1">
    <location>
        <begin position="36"/>
        <end position="45"/>
    </location>
</feature>
<keyword evidence="3" id="KW-1185">Reference proteome</keyword>
<proteinExistence type="predicted"/>
<accession>A0A9D3XMV3</accession>
<dbReference type="Proteomes" id="UP000827986">
    <property type="component" value="Unassembled WGS sequence"/>
</dbReference>